<feature type="domain" description="C2H2-type" evidence="7">
    <location>
        <begin position="193"/>
        <end position="222"/>
    </location>
</feature>
<dbReference type="PANTHER" id="PTHR14003">
    <property type="entry name" value="TRANSCRIPTIONAL REPRESSOR PROTEIN YY"/>
    <property type="match status" value="1"/>
</dbReference>
<keyword evidence="2" id="KW-0677">Repeat</keyword>
<accession>A0A6F9DYJ5</accession>
<dbReference type="EMBL" id="LR792164">
    <property type="protein sequence ID" value="CAB3268026.1"/>
    <property type="molecule type" value="mRNA"/>
</dbReference>
<dbReference type="GO" id="GO:0000981">
    <property type="term" value="F:DNA-binding transcription factor activity, RNA polymerase II-specific"/>
    <property type="evidence" value="ECO:0007669"/>
    <property type="project" value="TreeGrafter"/>
</dbReference>
<dbReference type="GO" id="GO:0000785">
    <property type="term" value="C:chromatin"/>
    <property type="evidence" value="ECO:0007669"/>
    <property type="project" value="TreeGrafter"/>
</dbReference>
<dbReference type="FunFam" id="3.30.160.60:FF:000340">
    <property type="entry name" value="zinc finger protein 473 isoform X1"/>
    <property type="match status" value="1"/>
</dbReference>
<dbReference type="PROSITE" id="PS00028">
    <property type="entry name" value="ZINC_FINGER_C2H2_1"/>
    <property type="match status" value="7"/>
</dbReference>
<keyword evidence="3 6" id="KW-0863">Zinc-finger</keyword>
<evidence type="ECO:0000313" key="8">
    <source>
        <dbReference type="EMBL" id="CAB3268026.1"/>
    </source>
</evidence>
<dbReference type="Pfam" id="PF00096">
    <property type="entry name" value="zf-C2H2"/>
    <property type="match status" value="5"/>
</dbReference>
<evidence type="ECO:0000256" key="5">
    <source>
        <dbReference type="ARBA" id="ARBA00023242"/>
    </source>
</evidence>
<dbReference type="GO" id="GO:0000978">
    <property type="term" value="F:RNA polymerase II cis-regulatory region sequence-specific DNA binding"/>
    <property type="evidence" value="ECO:0007669"/>
    <property type="project" value="TreeGrafter"/>
</dbReference>
<keyword evidence="1" id="KW-0479">Metal-binding</keyword>
<dbReference type="PANTHER" id="PTHR14003:SF23">
    <property type="entry name" value="ZINC FINGER PROTEIN 143"/>
    <property type="match status" value="1"/>
</dbReference>
<evidence type="ECO:0000256" key="2">
    <source>
        <dbReference type="ARBA" id="ARBA00022737"/>
    </source>
</evidence>
<organism evidence="8">
    <name type="scientific">Phallusia mammillata</name>
    <dbReference type="NCBI Taxonomy" id="59560"/>
    <lineage>
        <taxon>Eukaryota</taxon>
        <taxon>Metazoa</taxon>
        <taxon>Chordata</taxon>
        <taxon>Tunicata</taxon>
        <taxon>Ascidiacea</taxon>
        <taxon>Phlebobranchia</taxon>
        <taxon>Ascidiidae</taxon>
        <taxon>Phallusia</taxon>
    </lineage>
</organism>
<feature type="domain" description="C2H2-type" evidence="7">
    <location>
        <begin position="283"/>
        <end position="312"/>
    </location>
</feature>
<evidence type="ECO:0000256" key="1">
    <source>
        <dbReference type="ARBA" id="ARBA00022723"/>
    </source>
</evidence>
<dbReference type="FunFam" id="3.30.160.60:FF:000072">
    <property type="entry name" value="zinc finger protein 143 isoform X1"/>
    <property type="match status" value="3"/>
</dbReference>
<reference evidence="8" key="1">
    <citation type="submission" date="2020-04" db="EMBL/GenBank/DDBJ databases">
        <authorList>
            <person name="Neveu A P."/>
        </authorList>
    </citation>
    <scope>NUCLEOTIDE SEQUENCE</scope>
    <source>
        <tissue evidence="8">Whole embryo</tissue>
    </source>
</reference>
<feature type="domain" description="C2H2-type" evidence="7">
    <location>
        <begin position="133"/>
        <end position="162"/>
    </location>
</feature>
<feature type="domain" description="C2H2-type" evidence="7">
    <location>
        <begin position="163"/>
        <end position="192"/>
    </location>
</feature>
<dbReference type="InterPro" id="IPR036236">
    <property type="entry name" value="Znf_C2H2_sf"/>
</dbReference>
<keyword evidence="5" id="KW-0539">Nucleus</keyword>
<name>A0A6F9DYJ5_9ASCI</name>
<dbReference type="FunFam" id="3.30.160.60:FF:000125">
    <property type="entry name" value="Putative zinc finger protein 143"/>
    <property type="match status" value="2"/>
</dbReference>
<feature type="domain" description="C2H2-type" evidence="7">
    <location>
        <begin position="253"/>
        <end position="282"/>
    </location>
</feature>
<evidence type="ECO:0000256" key="6">
    <source>
        <dbReference type="PROSITE-ProRule" id="PRU00042"/>
    </source>
</evidence>
<keyword evidence="4" id="KW-0862">Zinc</keyword>
<evidence type="ECO:0000259" key="7">
    <source>
        <dbReference type="PROSITE" id="PS50157"/>
    </source>
</evidence>
<dbReference type="GO" id="GO:0005667">
    <property type="term" value="C:transcription regulator complex"/>
    <property type="evidence" value="ECO:0007669"/>
    <property type="project" value="TreeGrafter"/>
</dbReference>
<dbReference type="SUPFAM" id="SSF57667">
    <property type="entry name" value="beta-beta-alpha zinc fingers"/>
    <property type="match status" value="4"/>
</dbReference>
<feature type="domain" description="C2H2-type" evidence="7">
    <location>
        <begin position="223"/>
        <end position="252"/>
    </location>
</feature>
<dbReference type="InterPro" id="IPR013087">
    <property type="entry name" value="Znf_C2H2_type"/>
</dbReference>
<evidence type="ECO:0000256" key="3">
    <source>
        <dbReference type="ARBA" id="ARBA00022771"/>
    </source>
</evidence>
<proteinExistence type="evidence at transcript level"/>
<protein>
    <submittedName>
        <fullName evidence="8">Zinc finger protein 76</fullName>
    </submittedName>
</protein>
<sequence length="583" mass="65047">MAEMMKQEKALPDFFITSMECNDDGNSSPKLIVSEPLTDSDEIPEQTENQNSGTLDAKTMTTESVTSFQDGQEVQLDDGSTALIFHNSTDASCSLELLQQVQLDNGTVAYLCQQKQVAAMQTTADVRNCQKTFPCDHDNCKKVYSTAHHLKVHKRTHTGEKPFVCKWDNCKKVFSTSYALKSHFRVHTGEKPYPCPQVQCKKAFKTSGDLQKHIRTHTGEKPFKCPFEGCGKAFTTSNICKVHIRTHTGERPHKCPYVECSKTFTNMTNYKNHLRIHTGEKPYVCEVKNCGKQFTEYSSLYKHQVVHCVAKPYMCLDCGKMYRQPSTLTLHNRKAHHGRGNLAIAKRQEDENPSSLHQPRTVLNAAQTTQSPSNSNNHIDLGNLQEATITQNATNSLDISQFTMPLSIQDGTIYLNRNTTTSPHTTKVDTHIASENVANTIEVKSLSENPDMWLTKSPITILSENKADELNLSGPIATFELNGAKFVVQMVSEDGNAAVAKGSSNMQPGTSSQAETFQMYDEEETISNSNHQVTQYEKNSIEKSDGYFVVDATSSGLVSNCEETVHYSDEECRTNFSSNNEHG</sequence>
<dbReference type="Gene3D" id="3.30.160.60">
    <property type="entry name" value="Classic Zinc Finger"/>
    <property type="match status" value="7"/>
</dbReference>
<dbReference type="AlphaFoldDB" id="A0A6F9DYJ5"/>
<dbReference type="GO" id="GO:0008270">
    <property type="term" value="F:zinc ion binding"/>
    <property type="evidence" value="ECO:0007669"/>
    <property type="project" value="UniProtKB-KW"/>
</dbReference>
<feature type="domain" description="C2H2-type" evidence="7">
    <location>
        <begin position="313"/>
        <end position="341"/>
    </location>
</feature>
<evidence type="ECO:0000256" key="4">
    <source>
        <dbReference type="ARBA" id="ARBA00022833"/>
    </source>
</evidence>
<dbReference type="FunFam" id="3.30.160.60:FF:000690">
    <property type="entry name" value="Zinc finger protein 354C"/>
    <property type="match status" value="1"/>
</dbReference>
<dbReference type="PROSITE" id="PS50157">
    <property type="entry name" value="ZINC_FINGER_C2H2_2"/>
    <property type="match status" value="7"/>
</dbReference>
<dbReference type="GO" id="GO:0031519">
    <property type="term" value="C:PcG protein complex"/>
    <property type="evidence" value="ECO:0007669"/>
    <property type="project" value="TreeGrafter"/>
</dbReference>
<dbReference type="SMART" id="SM00355">
    <property type="entry name" value="ZnF_C2H2"/>
    <property type="match status" value="7"/>
</dbReference>
<gene>
    <name evidence="8" type="primary">Znf76</name>
</gene>